<protein>
    <submittedName>
        <fullName evidence="2">Glycosyltransferase family 4 protein</fullName>
    </submittedName>
</protein>
<keyword evidence="3" id="KW-1185">Reference proteome</keyword>
<reference evidence="2 3" key="1">
    <citation type="submission" date="2020-08" db="EMBL/GenBank/DDBJ databases">
        <title>Novel species in genus Aeromicrobium.</title>
        <authorList>
            <person name="Zhang G."/>
        </authorList>
    </citation>
    <scope>NUCLEOTIDE SEQUENCE [LARGE SCALE GENOMIC DNA]</scope>
    <source>
        <strain evidence="3">zg-629</strain>
    </source>
</reference>
<dbReference type="RefSeq" id="WP_154597380.1">
    <property type="nucleotide sequence ID" value="NZ_CP060587.1"/>
</dbReference>
<accession>A0ABX6SSC1</accession>
<evidence type="ECO:0000256" key="1">
    <source>
        <dbReference type="ARBA" id="ARBA00022679"/>
    </source>
</evidence>
<dbReference type="EMBL" id="CP060587">
    <property type="protein sequence ID" value="QNL94308.1"/>
    <property type="molecule type" value="Genomic_DNA"/>
</dbReference>
<organism evidence="2 3">
    <name type="scientific">Aeromicrobium senzhongii</name>
    <dbReference type="NCBI Taxonomy" id="2663859"/>
    <lineage>
        <taxon>Bacteria</taxon>
        <taxon>Bacillati</taxon>
        <taxon>Actinomycetota</taxon>
        <taxon>Actinomycetes</taxon>
        <taxon>Propionibacteriales</taxon>
        <taxon>Nocardioidaceae</taxon>
        <taxon>Aeromicrobium</taxon>
    </lineage>
</organism>
<dbReference type="Proteomes" id="UP000515871">
    <property type="component" value="Chromosome"/>
</dbReference>
<evidence type="ECO:0000313" key="2">
    <source>
        <dbReference type="EMBL" id="QNL94308.1"/>
    </source>
</evidence>
<dbReference type="PANTHER" id="PTHR46401:SF2">
    <property type="entry name" value="GLYCOSYLTRANSFERASE WBBK-RELATED"/>
    <property type="match status" value="1"/>
</dbReference>
<dbReference type="Gene3D" id="3.40.50.2000">
    <property type="entry name" value="Glycogen Phosphorylase B"/>
    <property type="match status" value="2"/>
</dbReference>
<sequence length="353" mass="37807">MTPIDIAFISDDISSNSLGRVYCLWQLAEAAGLTSVVVGAKGDAIWGPLATTPFAERVHSVGHSSAVDPWARWTPRVIVCVKPLPSSGRLATQWAERSSVPVILDIDDPDIEAGLSVDDKLKRLGKEILRPRASAHFRGMRKKAVELPTIVSNPELQSRYGGTLIPHVRADRGVGSPQSLGPPAIAFVGTVRGHKGVGLLRGAVEALQDVGYRLSVTAEAPSDAKPWETWTGLTSFEEGMQLVSEADMVVIPSERTAFSQGQLPAKLIDAMMFGRAIVVSDLPAQTWALGGCGRVFQPNDQDSLVAQLRGLSGQSTRATLGKAARDRALKQFTVEANVGAFVDTYEDVMRSAT</sequence>
<dbReference type="PANTHER" id="PTHR46401">
    <property type="entry name" value="GLYCOSYLTRANSFERASE WBBK-RELATED"/>
    <property type="match status" value="1"/>
</dbReference>
<evidence type="ECO:0000313" key="3">
    <source>
        <dbReference type="Proteomes" id="UP000515871"/>
    </source>
</evidence>
<name>A0ABX6SSC1_9ACTN</name>
<keyword evidence="1" id="KW-0808">Transferase</keyword>
<proteinExistence type="predicted"/>
<dbReference type="Pfam" id="PF13692">
    <property type="entry name" value="Glyco_trans_1_4"/>
    <property type="match status" value="1"/>
</dbReference>
<dbReference type="SUPFAM" id="SSF53756">
    <property type="entry name" value="UDP-Glycosyltransferase/glycogen phosphorylase"/>
    <property type="match status" value="1"/>
</dbReference>
<gene>
    <name evidence="2" type="ORF">H9L21_14705</name>
</gene>